<name>A0ABP9NVX3_9BACT</name>
<evidence type="ECO:0000313" key="3">
    <source>
        <dbReference type="EMBL" id="GAA5134387.1"/>
    </source>
</evidence>
<gene>
    <name evidence="3" type="ORF">GCM10023213_06010</name>
</gene>
<dbReference type="InterPro" id="IPR035445">
    <property type="entry name" value="GYF-like_dom_sf"/>
</dbReference>
<evidence type="ECO:0000259" key="2">
    <source>
        <dbReference type="Pfam" id="PF14237"/>
    </source>
</evidence>
<protein>
    <recommendedName>
        <fullName evidence="2">GYF domain-containing protein</fullName>
    </recommendedName>
</protein>
<feature type="transmembrane region" description="Helical" evidence="1">
    <location>
        <begin position="140"/>
        <end position="164"/>
    </location>
</feature>
<feature type="transmembrane region" description="Helical" evidence="1">
    <location>
        <begin position="84"/>
        <end position="104"/>
    </location>
</feature>
<dbReference type="EMBL" id="BAABIA010000001">
    <property type="protein sequence ID" value="GAA5134387.1"/>
    <property type="molecule type" value="Genomic_DNA"/>
</dbReference>
<keyword evidence="1" id="KW-0812">Transmembrane</keyword>
<evidence type="ECO:0000313" key="4">
    <source>
        <dbReference type="Proteomes" id="UP001499852"/>
    </source>
</evidence>
<dbReference type="Gene3D" id="3.30.1490.40">
    <property type="match status" value="1"/>
</dbReference>
<organism evidence="3 4">
    <name type="scientific">Prosthecobacter algae</name>
    <dbReference type="NCBI Taxonomy" id="1144682"/>
    <lineage>
        <taxon>Bacteria</taxon>
        <taxon>Pseudomonadati</taxon>
        <taxon>Verrucomicrobiota</taxon>
        <taxon>Verrucomicrobiia</taxon>
        <taxon>Verrucomicrobiales</taxon>
        <taxon>Verrucomicrobiaceae</taxon>
        <taxon>Prosthecobacter</taxon>
    </lineage>
</organism>
<comment type="caution">
    <text evidence="3">The sequence shown here is derived from an EMBL/GenBank/DDBJ whole genome shotgun (WGS) entry which is preliminary data.</text>
</comment>
<proteinExistence type="predicted"/>
<evidence type="ECO:0000256" key="1">
    <source>
        <dbReference type="SAM" id="Phobius"/>
    </source>
</evidence>
<feature type="transmembrane region" description="Helical" evidence="1">
    <location>
        <begin position="184"/>
        <end position="211"/>
    </location>
</feature>
<dbReference type="Pfam" id="PF14237">
    <property type="entry name" value="GYF_2"/>
    <property type="match status" value="1"/>
</dbReference>
<dbReference type="RefSeq" id="WP_345734999.1">
    <property type="nucleotide sequence ID" value="NZ_BAABIA010000001.1"/>
</dbReference>
<sequence>MTPYYVAPNDQQQGPYSMAQLQAMLDGGTLQPTDLCWREGMADWQTIGTALPGLLTFSAHATSVPTRLKSDYVQLQAPREYGGIGRTAFALMWVGLFFAAKLLIHRFKDHNTLEQIILWTFVLLTMILIIQRLRNSGQNFWVLLLISVPVLNYIFALALLFYLFLAPEGYAQSRELDPGARKVLWLLGAGIASVFLYQVYFYLITAIPLFFEK</sequence>
<keyword evidence="1" id="KW-1133">Transmembrane helix</keyword>
<dbReference type="InterPro" id="IPR025640">
    <property type="entry name" value="GYF_2"/>
</dbReference>
<keyword evidence="1" id="KW-0472">Membrane</keyword>
<reference evidence="4" key="1">
    <citation type="journal article" date="2019" name="Int. J. Syst. Evol. Microbiol.">
        <title>The Global Catalogue of Microorganisms (GCM) 10K type strain sequencing project: providing services to taxonomists for standard genome sequencing and annotation.</title>
        <authorList>
            <consortium name="The Broad Institute Genomics Platform"/>
            <consortium name="The Broad Institute Genome Sequencing Center for Infectious Disease"/>
            <person name="Wu L."/>
            <person name="Ma J."/>
        </authorList>
    </citation>
    <scope>NUCLEOTIDE SEQUENCE [LARGE SCALE GENOMIC DNA]</scope>
    <source>
        <strain evidence="4">JCM 18053</strain>
    </source>
</reference>
<keyword evidence="4" id="KW-1185">Reference proteome</keyword>
<feature type="transmembrane region" description="Helical" evidence="1">
    <location>
        <begin position="116"/>
        <end position="133"/>
    </location>
</feature>
<accession>A0ABP9NVX3</accession>
<feature type="domain" description="GYF" evidence="2">
    <location>
        <begin position="4"/>
        <end position="48"/>
    </location>
</feature>
<dbReference type="SUPFAM" id="SSF55277">
    <property type="entry name" value="GYF domain"/>
    <property type="match status" value="1"/>
</dbReference>
<dbReference type="Proteomes" id="UP001499852">
    <property type="component" value="Unassembled WGS sequence"/>
</dbReference>